<feature type="transmembrane region" description="Helical" evidence="1">
    <location>
        <begin position="173"/>
        <end position="198"/>
    </location>
</feature>
<proteinExistence type="predicted"/>
<dbReference type="Proteomes" id="UP000887578">
    <property type="component" value="Unplaced"/>
</dbReference>
<keyword evidence="1" id="KW-1133">Transmembrane helix</keyword>
<dbReference type="AlphaFoldDB" id="A0A914PTC9"/>
<sequence>MHAFTLQFIFRLAALYETKYWFHKFSQLKFIWLFMFPFLALLLALITLGFALDQPEGELFRHTVATEYPFFNELFERHGFTMGYHPKFSGGIKIMFGSIVLMSYIYPILIIVIYIFYFRQLNFVKHKLNQKNKCLHDMLLRALIAQSIILFIFILFPFEIVGCALVFPYKQASFAASCAPIFVMAHTFIDILCQFYYIKPYKNWVIKTFKIIKNRQISHATTMEVTNVTMAFTSIPKIRITMQK</sequence>
<evidence type="ECO:0000313" key="2">
    <source>
        <dbReference type="Proteomes" id="UP000887578"/>
    </source>
</evidence>
<reference evidence="3" key="1">
    <citation type="submission" date="2022-11" db="UniProtKB">
        <authorList>
            <consortium name="WormBaseParasite"/>
        </authorList>
    </citation>
    <scope>IDENTIFICATION</scope>
</reference>
<dbReference type="WBParaSite" id="PDA_v2.g19495.t1">
    <property type="protein sequence ID" value="PDA_v2.g19495.t1"/>
    <property type="gene ID" value="PDA_v2.g19495"/>
</dbReference>
<keyword evidence="1" id="KW-0812">Transmembrane</keyword>
<protein>
    <submittedName>
        <fullName evidence="3">Uncharacterized protein</fullName>
    </submittedName>
</protein>
<evidence type="ECO:0000313" key="3">
    <source>
        <dbReference type="WBParaSite" id="PDA_v2.g19495.t1"/>
    </source>
</evidence>
<accession>A0A914PTC9</accession>
<dbReference type="Pfam" id="PF10326">
    <property type="entry name" value="7TM_GPCR_Str"/>
    <property type="match status" value="1"/>
</dbReference>
<organism evidence="2 3">
    <name type="scientific">Panagrolaimus davidi</name>
    <dbReference type="NCBI Taxonomy" id="227884"/>
    <lineage>
        <taxon>Eukaryota</taxon>
        <taxon>Metazoa</taxon>
        <taxon>Ecdysozoa</taxon>
        <taxon>Nematoda</taxon>
        <taxon>Chromadorea</taxon>
        <taxon>Rhabditida</taxon>
        <taxon>Tylenchina</taxon>
        <taxon>Panagrolaimomorpha</taxon>
        <taxon>Panagrolaimoidea</taxon>
        <taxon>Panagrolaimidae</taxon>
        <taxon>Panagrolaimus</taxon>
    </lineage>
</organism>
<keyword evidence="2" id="KW-1185">Reference proteome</keyword>
<evidence type="ECO:0000256" key="1">
    <source>
        <dbReference type="SAM" id="Phobius"/>
    </source>
</evidence>
<dbReference type="InterPro" id="IPR019428">
    <property type="entry name" value="7TM_GPCR_serpentine_rcpt_Str"/>
</dbReference>
<feature type="transmembrane region" description="Helical" evidence="1">
    <location>
        <begin position="138"/>
        <end position="167"/>
    </location>
</feature>
<feature type="transmembrane region" description="Helical" evidence="1">
    <location>
        <begin position="94"/>
        <end position="117"/>
    </location>
</feature>
<keyword evidence="1" id="KW-0472">Membrane</keyword>
<name>A0A914PTC9_9BILA</name>
<feature type="transmembrane region" description="Helical" evidence="1">
    <location>
        <begin position="30"/>
        <end position="52"/>
    </location>
</feature>